<dbReference type="InterPro" id="IPR006116">
    <property type="entry name" value="NT_2-5OAS_ClassI-CCAase"/>
</dbReference>
<name>A0ABU4YPS7_9HYPH</name>
<comment type="caution">
    <text evidence="2">The sequence shown here is derived from an EMBL/GenBank/DDBJ whole genome shotgun (WGS) entry which is preliminary data.</text>
</comment>
<dbReference type="Pfam" id="PF18144">
    <property type="entry name" value="SMODS"/>
    <property type="match status" value="1"/>
</dbReference>
<protein>
    <submittedName>
        <fullName evidence="2">Nucleotidyltransferase</fullName>
    </submittedName>
</protein>
<evidence type="ECO:0000313" key="3">
    <source>
        <dbReference type="Proteomes" id="UP001280156"/>
    </source>
</evidence>
<dbReference type="Proteomes" id="UP001280156">
    <property type="component" value="Unassembled WGS sequence"/>
</dbReference>
<proteinExistence type="predicted"/>
<gene>
    <name evidence="2" type="ORF">RFM52_22375</name>
</gene>
<sequence length="419" mass="47234">MTTQFAFNGLNPFDDPLDRILAEIALSIQLPPSLHDKAAGRYEAVRTFLEDTVAFRDQIEHFYPQGSMAIDATISNRGTDDEYDLDVVSQLGGRFRSMTPLDILKELEKALADYPVQRIRRQTRCVTLYYADKMHLDVTPALRNFGTRERESFITHAKGPQPSAADRFVDMNAYGFAEWYHARTPVEARMAEEFHRRWRDLDGLRFRAEAEVDDVPDQADFVVKNTATLALQLIKRFRNIIYAGYAGRIPPSVMLSFYAGRAAQPNTALSAMVIRISKWIIADIENASLYGKNLHVANPVCDDDVFTDRWPESVDQQNEFARHLRALVDGLEKMRQGEMFPDDMMEWLRRIFGDRVVTRAAENIAAEVGGAIQKSQQLYGRRGGLVLPKPSIITGTAATSVAAPTVAAAKPHTFFGKKI</sequence>
<keyword evidence="1" id="KW-0051">Antiviral defense</keyword>
<organism evidence="2 3">
    <name type="scientific">Mesorhizobium humile</name>
    <dbReference type="NCBI Taxonomy" id="3072313"/>
    <lineage>
        <taxon>Bacteria</taxon>
        <taxon>Pseudomonadati</taxon>
        <taxon>Pseudomonadota</taxon>
        <taxon>Alphaproteobacteria</taxon>
        <taxon>Hyphomicrobiales</taxon>
        <taxon>Phyllobacteriaceae</taxon>
        <taxon>Mesorhizobium</taxon>
    </lineage>
</organism>
<dbReference type="EMBL" id="JAVIIV010000016">
    <property type="protein sequence ID" value="MDX8487929.1"/>
    <property type="molecule type" value="Genomic_DNA"/>
</dbReference>
<evidence type="ECO:0000256" key="1">
    <source>
        <dbReference type="ARBA" id="ARBA00023118"/>
    </source>
</evidence>
<evidence type="ECO:0000313" key="2">
    <source>
        <dbReference type="EMBL" id="MDX8487929.1"/>
    </source>
</evidence>
<reference evidence="2 3" key="1">
    <citation type="submission" date="2023-08" db="EMBL/GenBank/DDBJ databases">
        <title>Implementing the SeqCode for naming new Mesorhizobium species isolated from Vachellia karroo root nodules.</title>
        <authorList>
            <person name="Van Lill M."/>
        </authorList>
    </citation>
    <scope>NUCLEOTIDE SEQUENCE [LARGE SCALE GENOMIC DNA]</scope>
    <source>
        <strain evidence="2 3">VK2B</strain>
    </source>
</reference>
<accession>A0ABU4YPS7</accession>
<keyword evidence="3" id="KW-1185">Reference proteome</keyword>
<dbReference type="RefSeq" id="WP_320293516.1">
    <property type="nucleotide sequence ID" value="NZ_JAVIIU010000001.1"/>
</dbReference>
<dbReference type="CDD" id="cd05400">
    <property type="entry name" value="NT_2-5OAS_ClassI-CCAase"/>
    <property type="match status" value="1"/>
</dbReference>